<accession>A0A2M6XCX5</accession>
<dbReference type="GO" id="GO:0017108">
    <property type="term" value="F:5'-flap endonuclease activity"/>
    <property type="evidence" value="ECO:0007669"/>
    <property type="project" value="InterPro"/>
</dbReference>
<reference evidence="7" key="1">
    <citation type="submission" date="2017-09" db="EMBL/GenBank/DDBJ databases">
        <title>Depth-based differentiation of microbial function through sediment-hosted aquifers and enrichment of novel symbionts in the deep terrestrial subsurface.</title>
        <authorList>
            <person name="Probst A.J."/>
            <person name="Ladd B."/>
            <person name="Jarett J.K."/>
            <person name="Geller-Mcgrath D.E."/>
            <person name="Sieber C.M.K."/>
            <person name="Emerson J.B."/>
            <person name="Anantharaman K."/>
            <person name="Thomas B.C."/>
            <person name="Malmstrom R."/>
            <person name="Stieglmeier M."/>
            <person name="Klingl A."/>
            <person name="Woyke T."/>
            <person name="Ryan C.M."/>
            <person name="Banfield J.F."/>
        </authorList>
    </citation>
    <scope>NUCLEOTIDE SEQUENCE [LARGE SCALE GENOMIC DNA]</scope>
</reference>
<dbReference type="FunFam" id="1.10.150.20:FF:000003">
    <property type="entry name" value="DNA polymerase I"/>
    <property type="match status" value="1"/>
</dbReference>
<evidence type="ECO:0000256" key="1">
    <source>
        <dbReference type="ARBA" id="ARBA00022722"/>
    </source>
</evidence>
<sequence>MLTLSQVARCGIIISMVRFVLIDGNAIMHRAFHALPPLTNRSGELLNAVYGFSTMLLKVIADLKPDYLAVAFDTPAPTFRKMLYLGYQAKRPVMDEGLSGQFPYAYEVVKSMGVTLVQKEGYEADDVIGTLAQRAVHRTKGIVHSGIDEVVIVTGDRDLYQLVNEKVKIYGPVRGLSEAEMFDEKRIEEKMGVRADQIVDYKGLVGDGSDNYPGVAGIGPKTAVNLIREFGDLGDIYRNLDKAGEKFGEKVKEKLIKGEELGKLSYKLATIVKNVPLSVKLDKCRFEFNDQVKESLANQMRQLGFKSIAERLEGREKQEARGPYRVNGKRDKKKGDGQLGLL</sequence>
<dbReference type="CDD" id="cd09898">
    <property type="entry name" value="H3TH_53EXO"/>
    <property type="match status" value="1"/>
</dbReference>
<organism evidence="6 7">
    <name type="scientific">Candidatus Shapirobacteria bacterium CG08_land_8_20_14_0_20_39_18</name>
    <dbReference type="NCBI Taxonomy" id="1974883"/>
    <lineage>
        <taxon>Bacteria</taxon>
        <taxon>Candidatus Shapironibacteriota</taxon>
    </lineage>
</organism>
<dbReference type="InterPro" id="IPR036279">
    <property type="entry name" value="5-3_exonuclease_C_sf"/>
</dbReference>
<evidence type="ECO:0000259" key="5">
    <source>
        <dbReference type="SMART" id="SM00475"/>
    </source>
</evidence>
<dbReference type="PANTHER" id="PTHR42646:SF2">
    <property type="entry name" value="5'-3' EXONUCLEASE FAMILY PROTEIN"/>
    <property type="match status" value="1"/>
</dbReference>
<dbReference type="AlphaFoldDB" id="A0A2M6XCX5"/>
<dbReference type="Gene3D" id="3.40.50.1010">
    <property type="entry name" value="5'-nuclease"/>
    <property type="match status" value="1"/>
</dbReference>
<dbReference type="InterPro" id="IPR020046">
    <property type="entry name" value="5-3_exonucl_a-hlix_arch_N"/>
</dbReference>
<dbReference type="GO" id="GO:0008409">
    <property type="term" value="F:5'-3' exonuclease activity"/>
    <property type="evidence" value="ECO:0007669"/>
    <property type="project" value="InterPro"/>
</dbReference>
<dbReference type="Pfam" id="PF02739">
    <property type="entry name" value="5_3_exonuc_N"/>
    <property type="match status" value="1"/>
</dbReference>
<dbReference type="Gene3D" id="1.10.150.20">
    <property type="entry name" value="5' to 3' exonuclease, C-terminal subdomain"/>
    <property type="match status" value="1"/>
</dbReference>
<keyword evidence="1" id="KW-0540">Nuclease</keyword>
<dbReference type="GO" id="GO:0033567">
    <property type="term" value="P:DNA replication, Okazaki fragment processing"/>
    <property type="evidence" value="ECO:0007669"/>
    <property type="project" value="InterPro"/>
</dbReference>
<dbReference type="SUPFAM" id="SSF88723">
    <property type="entry name" value="PIN domain-like"/>
    <property type="match status" value="1"/>
</dbReference>
<dbReference type="SUPFAM" id="SSF47807">
    <property type="entry name" value="5' to 3' exonuclease, C-terminal subdomain"/>
    <property type="match status" value="1"/>
</dbReference>
<proteinExistence type="predicted"/>
<protein>
    <recommendedName>
        <fullName evidence="5">5'-3' exonuclease domain-containing protein</fullName>
    </recommendedName>
</protein>
<dbReference type="CDD" id="cd09859">
    <property type="entry name" value="PIN_53EXO"/>
    <property type="match status" value="1"/>
</dbReference>
<dbReference type="InterPro" id="IPR002421">
    <property type="entry name" value="5-3_exonuclease"/>
</dbReference>
<gene>
    <name evidence="6" type="ORF">COT44_02770</name>
</gene>
<dbReference type="InterPro" id="IPR038969">
    <property type="entry name" value="FEN"/>
</dbReference>
<dbReference type="EMBL" id="PEYO01000016">
    <property type="protein sequence ID" value="PIU03525.1"/>
    <property type="molecule type" value="Genomic_DNA"/>
</dbReference>
<dbReference type="SMART" id="SM00279">
    <property type="entry name" value="HhH2"/>
    <property type="match status" value="1"/>
</dbReference>
<evidence type="ECO:0000313" key="7">
    <source>
        <dbReference type="Proteomes" id="UP000228996"/>
    </source>
</evidence>
<evidence type="ECO:0000313" key="6">
    <source>
        <dbReference type="EMBL" id="PIU03525.1"/>
    </source>
</evidence>
<feature type="domain" description="5'-3' exonuclease" evidence="5">
    <location>
        <begin position="17"/>
        <end position="287"/>
    </location>
</feature>
<evidence type="ECO:0000256" key="3">
    <source>
        <dbReference type="ARBA" id="ARBA00023125"/>
    </source>
</evidence>
<feature type="region of interest" description="Disordered" evidence="4">
    <location>
        <begin position="316"/>
        <end position="342"/>
    </location>
</feature>
<dbReference type="InterPro" id="IPR029060">
    <property type="entry name" value="PIN-like_dom_sf"/>
</dbReference>
<keyword evidence="2" id="KW-0378">Hydrolase</keyword>
<dbReference type="InterPro" id="IPR020045">
    <property type="entry name" value="DNA_polI_H3TH"/>
</dbReference>
<dbReference type="Pfam" id="PF01367">
    <property type="entry name" value="5_3_exonuc"/>
    <property type="match status" value="1"/>
</dbReference>
<evidence type="ECO:0000256" key="4">
    <source>
        <dbReference type="SAM" id="MobiDB-lite"/>
    </source>
</evidence>
<comment type="caution">
    <text evidence="6">The sequence shown here is derived from an EMBL/GenBank/DDBJ whole genome shotgun (WGS) entry which is preliminary data.</text>
</comment>
<dbReference type="PANTHER" id="PTHR42646">
    <property type="entry name" value="FLAP ENDONUCLEASE XNI"/>
    <property type="match status" value="1"/>
</dbReference>
<dbReference type="GO" id="GO:0003677">
    <property type="term" value="F:DNA binding"/>
    <property type="evidence" value="ECO:0007669"/>
    <property type="project" value="UniProtKB-KW"/>
</dbReference>
<evidence type="ECO:0000256" key="2">
    <source>
        <dbReference type="ARBA" id="ARBA00022801"/>
    </source>
</evidence>
<name>A0A2M6XCX5_9BACT</name>
<keyword evidence="3" id="KW-0238">DNA-binding</keyword>
<dbReference type="SMART" id="SM00475">
    <property type="entry name" value="53EXOc"/>
    <property type="match status" value="1"/>
</dbReference>
<dbReference type="InterPro" id="IPR008918">
    <property type="entry name" value="HhH2"/>
</dbReference>
<dbReference type="Proteomes" id="UP000228996">
    <property type="component" value="Unassembled WGS sequence"/>
</dbReference>